<evidence type="ECO:0000313" key="4">
    <source>
        <dbReference type="Proteomes" id="UP000430222"/>
    </source>
</evidence>
<dbReference type="AlphaFoldDB" id="A0A6I2UVH8"/>
<sequence>MNTADMMAVSVQPQAAQKGQSTKAAARTGKGTSRGQDSFDTAMSRMEKDAAALTTESSKPAEGKAESPEPDEGKQAVRTLLAAGMALVPQETGTVMTQENTALTTENGAVSESFLPGMNTAGNGVAAMQNTTGDLQSLIPQPAGQKLRQQNFLAMLSGQPLTAEQTGSLSPAADALPNTAVLSDPVSLQNLLLSDQQALPAARENSAAGAVETNPVQQQASITASALQNLQTDSVAGDASVIGMLQDAVALQQQSAGNSPDTEKKAEGKNLSGFFGTAAVSVEDRRRVMPDGDMPQGNGDAQSEQQEMQQSNGRQDTRLTPIADDRPAAADAENPAVKTGDAVVLPERSLREAAPSAVRSEAGASHTVSAGTFQQTLQSSLSSSAPAESVPQQMQSDYGVPRQIVEHARLIRNTGDTQMVIKLNPQHLGELTLKVSVSENGAVNASFHSDNAQVRTIIENSLVQLRQELNQQGLKVDSVEVYAGLSDGQLPQEQGQQAWQNGQGGNRRLVRGAAMDAGVYEDDDPLNVVAVQDSQRSAADGVDYRI</sequence>
<gene>
    <name evidence="3" type="ORF">FYJ78_02455</name>
</gene>
<evidence type="ECO:0000259" key="2">
    <source>
        <dbReference type="Pfam" id="PF02120"/>
    </source>
</evidence>
<keyword evidence="3" id="KW-0969">Cilium</keyword>
<dbReference type="InterPro" id="IPR038610">
    <property type="entry name" value="FliK-like_C_sf"/>
</dbReference>
<dbReference type="InterPro" id="IPR021136">
    <property type="entry name" value="Flagellar_hook_control-like_C"/>
</dbReference>
<dbReference type="Gene3D" id="3.30.750.140">
    <property type="match status" value="1"/>
</dbReference>
<feature type="compositionally biased region" description="Basic and acidic residues" evidence="1">
    <location>
        <begin position="59"/>
        <end position="74"/>
    </location>
</feature>
<dbReference type="Pfam" id="PF02120">
    <property type="entry name" value="Flg_hook"/>
    <property type="match status" value="1"/>
</dbReference>
<reference evidence="3 4" key="1">
    <citation type="submission" date="2019-08" db="EMBL/GenBank/DDBJ databases">
        <title>In-depth cultivation of the pig gut microbiome towards novel bacterial diversity and tailored functional studies.</title>
        <authorList>
            <person name="Wylensek D."/>
            <person name="Hitch T.C.A."/>
            <person name="Clavel T."/>
        </authorList>
    </citation>
    <scope>NUCLEOTIDE SEQUENCE [LARGE SCALE GENOMIC DNA]</scope>
    <source>
        <strain evidence="4">WCA-380-WT-3B3</strain>
    </source>
</reference>
<dbReference type="CDD" id="cd17470">
    <property type="entry name" value="T3SS_Flik_C"/>
    <property type="match status" value="1"/>
</dbReference>
<feature type="compositionally biased region" description="Low complexity" evidence="1">
    <location>
        <begin position="375"/>
        <end position="384"/>
    </location>
</feature>
<keyword evidence="3" id="KW-0966">Cell projection</keyword>
<proteinExistence type="predicted"/>
<feature type="region of interest" description="Disordered" evidence="1">
    <location>
        <begin position="375"/>
        <end position="396"/>
    </location>
</feature>
<protein>
    <submittedName>
        <fullName evidence="3">Flagellar hook-length control protein FliK</fullName>
    </submittedName>
</protein>
<accession>A0A6I2UVH8</accession>
<comment type="caution">
    <text evidence="3">The sequence shown here is derived from an EMBL/GenBank/DDBJ whole genome shotgun (WGS) entry which is preliminary data.</text>
</comment>
<feature type="domain" description="Flagellar hook-length control protein-like C-terminal" evidence="2">
    <location>
        <begin position="414"/>
        <end position="487"/>
    </location>
</feature>
<evidence type="ECO:0000256" key="1">
    <source>
        <dbReference type="SAM" id="MobiDB-lite"/>
    </source>
</evidence>
<dbReference type="EMBL" id="VUNL01000002">
    <property type="protein sequence ID" value="MSV24064.1"/>
    <property type="molecule type" value="Genomic_DNA"/>
</dbReference>
<organism evidence="3 4">
    <name type="scientific">Selenomonas montiformis</name>
    <dbReference type="NCBI Taxonomy" id="2652285"/>
    <lineage>
        <taxon>Bacteria</taxon>
        <taxon>Bacillati</taxon>
        <taxon>Bacillota</taxon>
        <taxon>Negativicutes</taxon>
        <taxon>Selenomonadales</taxon>
        <taxon>Selenomonadaceae</taxon>
        <taxon>Selenomonas</taxon>
    </lineage>
</organism>
<evidence type="ECO:0000313" key="3">
    <source>
        <dbReference type="EMBL" id="MSV24064.1"/>
    </source>
</evidence>
<dbReference type="Proteomes" id="UP000430222">
    <property type="component" value="Unassembled WGS sequence"/>
</dbReference>
<feature type="compositionally biased region" description="Polar residues" evidence="1">
    <location>
        <begin position="299"/>
        <end position="314"/>
    </location>
</feature>
<keyword evidence="4" id="KW-1185">Reference proteome</keyword>
<dbReference type="RefSeq" id="WP_154619796.1">
    <property type="nucleotide sequence ID" value="NZ_VUNL01000002.1"/>
</dbReference>
<name>A0A6I2UVH8_9FIRM</name>
<feature type="compositionally biased region" description="Polar residues" evidence="1">
    <location>
        <begin position="11"/>
        <end position="23"/>
    </location>
</feature>
<feature type="region of interest" description="Disordered" evidence="1">
    <location>
        <begin position="1"/>
        <end position="74"/>
    </location>
</feature>
<feature type="compositionally biased region" description="Polar residues" evidence="1">
    <location>
        <begin position="30"/>
        <end position="41"/>
    </location>
</feature>
<keyword evidence="3" id="KW-0282">Flagellum</keyword>
<feature type="region of interest" description="Disordered" evidence="1">
    <location>
        <begin position="282"/>
        <end position="348"/>
    </location>
</feature>